<organism evidence="2 3">
    <name type="scientific">Letharia lupina</name>
    <dbReference type="NCBI Taxonomy" id="560253"/>
    <lineage>
        <taxon>Eukaryota</taxon>
        <taxon>Fungi</taxon>
        <taxon>Dikarya</taxon>
        <taxon>Ascomycota</taxon>
        <taxon>Pezizomycotina</taxon>
        <taxon>Lecanoromycetes</taxon>
        <taxon>OSLEUM clade</taxon>
        <taxon>Lecanoromycetidae</taxon>
        <taxon>Lecanorales</taxon>
        <taxon>Lecanorineae</taxon>
        <taxon>Parmeliaceae</taxon>
        <taxon>Letharia</taxon>
    </lineage>
</organism>
<feature type="signal peptide" evidence="1">
    <location>
        <begin position="1"/>
        <end position="27"/>
    </location>
</feature>
<accession>A0A8H6C8C1</accession>
<comment type="caution">
    <text evidence="2">The sequence shown here is derived from an EMBL/GenBank/DDBJ whole genome shotgun (WGS) entry which is preliminary data.</text>
</comment>
<gene>
    <name evidence="2" type="ORF">HO133_005256</name>
</gene>
<dbReference type="GeneID" id="59333662"/>
<dbReference type="RefSeq" id="XP_037148149.1">
    <property type="nucleotide sequence ID" value="XM_037296167.1"/>
</dbReference>
<feature type="chain" id="PRO_5034730381" evidence="1">
    <location>
        <begin position="28"/>
        <end position="179"/>
    </location>
</feature>
<evidence type="ECO:0000313" key="3">
    <source>
        <dbReference type="Proteomes" id="UP000593566"/>
    </source>
</evidence>
<evidence type="ECO:0000256" key="1">
    <source>
        <dbReference type="SAM" id="SignalP"/>
    </source>
</evidence>
<dbReference type="Proteomes" id="UP000593566">
    <property type="component" value="Unassembled WGS sequence"/>
</dbReference>
<keyword evidence="1" id="KW-0732">Signal</keyword>
<reference evidence="2 3" key="1">
    <citation type="journal article" date="2020" name="Genomics">
        <title>Complete, high-quality genomes from long-read metagenomic sequencing of two wolf lichen thalli reveals enigmatic genome architecture.</title>
        <authorList>
            <person name="McKenzie S.K."/>
            <person name="Walston R.F."/>
            <person name="Allen J.L."/>
        </authorList>
    </citation>
    <scope>NUCLEOTIDE SEQUENCE [LARGE SCALE GENOMIC DNA]</scope>
    <source>
        <strain evidence="2">WasteWater1</strain>
    </source>
</reference>
<sequence>MALTHLPKVALVGACVAFGLVLDTTLPETIFPETLTNGSSMRHLNLTSRPDNMEFICNGGVFGRGLALNSCGDANRQMSFYSQTPRTWGLRGTGAFDVDLPLRFISGIALNWWTDGPDGLCYIEPQLIGGAKHARASEQEAAAAAFVIITKCILGRAIPQGGIARAIGKYFEERGPHQG</sequence>
<dbReference type="AlphaFoldDB" id="A0A8H6C8C1"/>
<dbReference type="EMBL" id="JACCJB010000021">
    <property type="protein sequence ID" value="KAF6218714.1"/>
    <property type="molecule type" value="Genomic_DNA"/>
</dbReference>
<evidence type="ECO:0000313" key="2">
    <source>
        <dbReference type="EMBL" id="KAF6218714.1"/>
    </source>
</evidence>
<proteinExistence type="predicted"/>
<protein>
    <submittedName>
        <fullName evidence="2">Uncharacterized protein</fullName>
    </submittedName>
</protein>
<name>A0A8H6C8C1_9LECA</name>
<keyword evidence="3" id="KW-1185">Reference proteome</keyword>